<dbReference type="Gene3D" id="3.90.1200.10">
    <property type="match status" value="1"/>
</dbReference>
<dbReference type="Pfam" id="PF01636">
    <property type="entry name" value="APH"/>
    <property type="match status" value="1"/>
</dbReference>
<evidence type="ECO:0000313" key="3">
    <source>
        <dbReference type="Proteomes" id="UP001595976"/>
    </source>
</evidence>
<feature type="domain" description="Aminoglycoside phosphotransferase" evidence="1">
    <location>
        <begin position="34"/>
        <end position="255"/>
    </location>
</feature>
<dbReference type="Proteomes" id="UP001595976">
    <property type="component" value="Unassembled WGS sequence"/>
</dbReference>
<dbReference type="PANTHER" id="PTHR47829">
    <property type="entry name" value="HYDROLASE, PUTATIVE (AFU_ORTHOLOGUE AFUA_1G12880)-RELATED"/>
    <property type="match status" value="1"/>
</dbReference>
<protein>
    <submittedName>
        <fullName evidence="2">Phosphotransferase family protein</fullName>
    </submittedName>
</protein>
<gene>
    <name evidence="2" type="ORF">ACFPK2_09885</name>
</gene>
<dbReference type="PANTHER" id="PTHR47829:SF1">
    <property type="entry name" value="HAD FAMILY PHOSPHATASE"/>
    <property type="match status" value="1"/>
</dbReference>
<name>A0ABW0F4F3_9HYPH</name>
<dbReference type="RefSeq" id="WP_260349750.1">
    <property type="nucleotide sequence ID" value="NZ_JAOAOS010000028.1"/>
</dbReference>
<dbReference type="InterPro" id="IPR002575">
    <property type="entry name" value="Aminoglycoside_PTrfase"/>
</dbReference>
<sequence length="341" mass="37281">MTLPAAQPEAGFDAAALDAYLRRAVDRLSGPMRLERIGGGQSNPTFFVSYDDRALVLRKQPPGELLPSAHAIDREYRVISALSRTDVPVPPALLYCEDRTILGTPFYLMEKVEGRVYHDCTLPGLAPQERSAMYASLAQTLAALHNVDVAAAGLADYGKPGNYFARQIARWGRQWELSRSRDDAHIDRLRAWLPEHIPADETVSLVHGDYRIGNAMFHPTEPRVVALLDWELSTLGHPLADLAHTAIAWLSRPDEYGGVAGLDLDALGLPDLDRFAALYGSQARHGRILQPFHLAFALFRWAVIFEGIAARARAGNASAGNAAETGRLAAAFARRAAELAT</sequence>
<dbReference type="EMBL" id="JBHSLI010000003">
    <property type="protein sequence ID" value="MFC5293295.1"/>
    <property type="molecule type" value="Genomic_DNA"/>
</dbReference>
<keyword evidence="3" id="KW-1185">Reference proteome</keyword>
<reference evidence="3" key="1">
    <citation type="journal article" date="2019" name="Int. J. Syst. Evol. Microbiol.">
        <title>The Global Catalogue of Microorganisms (GCM) 10K type strain sequencing project: providing services to taxonomists for standard genome sequencing and annotation.</title>
        <authorList>
            <consortium name="The Broad Institute Genomics Platform"/>
            <consortium name="The Broad Institute Genome Sequencing Center for Infectious Disease"/>
            <person name="Wu L."/>
            <person name="Ma J."/>
        </authorList>
    </citation>
    <scope>NUCLEOTIDE SEQUENCE [LARGE SCALE GENOMIC DNA]</scope>
    <source>
        <strain evidence="3">CGMCC 1.15643</strain>
    </source>
</reference>
<dbReference type="InterPro" id="IPR052898">
    <property type="entry name" value="ACAD10-like"/>
</dbReference>
<evidence type="ECO:0000313" key="2">
    <source>
        <dbReference type="EMBL" id="MFC5293295.1"/>
    </source>
</evidence>
<evidence type="ECO:0000259" key="1">
    <source>
        <dbReference type="Pfam" id="PF01636"/>
    </source>
</evidence>
<dbReference type="SUPFAM" id="SSF56112">
    <property type="entry name" value="Protein kinase-like (PK-like)"/>
    <property type="match status" value="1"/>
</dbReference>
<comment type="caution">
    <text evidence="2">The sequence shown here is derived from an EMBL/GenBank/DDBJ whole genome shotgun (WGS) entry which is preliminary data.</text>
</comment>
<proteinExistence type="predicted"/>
<organism evidence="2 3">
    <name type="scientific">Bosea minatitlanensis</name>
    <dbReference type="NCBI Taxonomy" id="128782"/>
    <lineage>
        <taxon>Bacteria</taxon>
        <taxon>Pseudomonadati</taxon>
        <taxon>Pseudomonadota</taxon>
        <taxon>Alphaproteobacteria</taxon>
        <taxon>Hyphomicrobiales</taxon>
        <taxon>Boseaceae</taxon>
        <taxon>Bosea</taxon>
    </lineage>
</organism>
<dbReference type="InterPro" id="IPR041726">
    <property type="entry name" value="ACAD10_11_N"/>
</dbReference>
<dbReference type="CDD" id="cd05154">
    <property type="entry name" value="ACAD10_11_N-like"/>
    <property type="match status" value="1"/>
</dbReference>
<dbReference type="InterPro" id="IPR011009">
    <property type="entry name" value="Kinase-like_dom_sf"/>
</dbReference>
<dbReference type="Gene3D" id="3.30.200.20">
    <property type="entry name" value="Phosphorylase Kinase, domain 1"/>
    <property type="match status" value="1"/>
</dbReference>
<accession>A0ABW0F4F3</accession>